<dbReference type="AlphaFoldDB" id="A0A7W4VUA0"/>
<evidence type="ECO:0000313" key="6">
    <source>
        <dbReference type="Proteomes" id="UP000589626"/>
    </source>
</evidence>
<organism evidence="5 6">
    <name type="scientific">Nocardioides soli</name>
    <dbReference type="NCBI Taxonomy" id="1036020"/>
    <lineage>
        <taxon>Bacteria</taxon>
        <taxon>Bacillati</taxon>
        <taxon>Actinomycetota</taxon>
        <taxon>Actinomycetes</taxon>
        <taxon>Propionibacteriales</taxon>
        <taxon>Nocardioidaceae</taxon>
        <taxon>Nocardioides</taxon>
    </lineage>
</organism>
<dbReference type="InterPro" id="IPR003593">
    <property type="entry name" value="AAA+_ATPase"/>
</dbReference>
<dbReference type="EMBL" id="JACHWR010000001">
    <property type="protein sequence ID" value="MBB3041891.1"/>
    <property type="molecule type" value="Genomic_DNA"/>
</dbReference>
<dbReference type="InterPro" id="IPR003959">
    <property type="entry name" value="ATPase_AAA_core"/>
</dbReference>
<evidence type="ECO:0000256" key="2">
    <source>
        <dbReference type="ARBA" id="ARBA00022741"/>
    </source>
</evidence>
<evidence type="ECO:0000259" key="4">
    <source>
        <dbReference type="SMART" id="SM00382"/>
    </source>
</evidence>
<sequence length="646" mass="70566">MTALKPPTTAPAWAVFADALLHRAALVARIAFDRLPSPLAGLHIDDDDLLRAVADLPGRSFGDDGAVEAILARTSTSIEAVRESFHRDAVFAGLVRGAMLSREEAEVLAVLAAVELDPRRQRLVSFLNDDVTQRFLTPYSLSQLFMDGEAWAVLRPDGALRRSELVTCEGGQPWARTPVQLAPLVCWRLAGHPSDDPALPTGADRWEWAVPGDARTPEAVAGLVIVSGPDRIRRRQAVAERYAAERLLVTPLPTDDQQWSALVRQATLDGDPIVLEPDETGLTPATRQRITRAGHLRWAISSEVEPALDTLPRQRWVSVRPRSPQATIAEIEAALGPHAIHHAGSLTAEQLAHAGAAADAVGGDVAAAVRLLAAGEIDRVARRTTPRRGWDDLVLREDKLGLVREIAVRHQHRHRVFDEWGFVDKSSAGVLALFAGESGTGKTLSAEIIAGELGQDLCTVDLSQLISKYIGETEKNLEGVFTAAESSPVVLFFDEADAVLGKRSEVSSSHDRYANVEVAYLLQRIERHRGVVVLATNMAKNLDPAFLRRIHVFVDFPMPDESERLRIWQRCIPPAMPTDGLDLGRFAARFEMSGGSIRNAALTAAFLAADADTPMTPKVLVEAVRRELHKGGRYLRDDEFSEFHAS</sequence>
<accession>A0A7W4VUA0</accession>
<dbReference type="InterPro" id="IPR050221">
    <property type="entry name" value="26S_Proteasome_ATPase"/>
</dbReference>
<dbReference type="InterPro" id="IPR027417">
    <property type="entry name" value="P-loop_NTPase"/>
</dbReference>
<proteinExistence type="inferred from homology"/>
<dbReference type="GO" id="GO:0016887">
    <property type="term" value="F:ATP hydrolysis activity"/>
    <property type="evidence" value="ECO:0007669"/>
    <property type="project" value="InterPro"/>
</dbReference>
<feature type="domain" description="AAA+ ATPase" evidence="4">
    <location>
        <begin position="428"/>
        <end position="556"/>
    </location>
</feature>
<evidence type="ECO:0000256" key="3">
    <source>
        <dbReference type="ARBA" id="ARBA00022840"/>
    </source>
</evidence>
<comment type="similarity">
    <text evidence="1">Belongs to the AAA ATPase family.</text>
</comment>
<dbReference type="Proteomes" id="UP000589626">
    <property type="component" value="Unassembled WGS sequence"/>
</dbReference>
<dbReference type="Gene3D" id="3.40.50.300">
    <property type="entry name" value="P-loop containing nucleotide triphosphate hydrolases"/>
    <property type="match status" value="1"/>
</dbReference>
<dbReference type="SUPFAM" id="SSF52540">
    <property type="entry name" value="P-loop containing nucleoside triphosphate hydrolases"/>
    <property type="match status" value="1"/>
</dbReference>
<dbReference type="CDD" id="cd19481">
    <property type="entry name" value="RecA-like_protease"/>
    <property type="match status" value="1"/>
</dbReference>
<evidence type="ECO:0000313" key="5">
    <source>
        <dbReference type="EMBL" id="MBB3041891.1"/>
    </source>
</evidence>
<dbReference type="SMART" id="SM00382">
    <property type="entry name" value="AAA"/>
    <property type="match status" value="1"/>
</dbReference>
<reference evidence="5 6" key="1">
    <citation type="submission" date="2020-08" db="EMBL/GenBank/DDBJ databases">
        <title>Sequencing the genomes of 1000 actinobacteria strains.</title>
        <authorList>
            <person name="Klenk H.-P."/>
        </authorList>
    </citation>
    <scope>NUCLEOTIDE SEQUENCE [LARGE SCALE GENOMIC DNA]</scope>
    <source>
        <strain evidence="5 6">DSM 105498</strain>
    </source>
</reference>
<keyword evidence="2" id="KW-0547">Nucleotide-binding</keyword>
<protein>
    <recommendedName>
        <fullName evidence="4">AAA+ ATPase domain-containing protein</fullName>
    </recommendedName>
</protein>
<keyword evidence="6" id="KW-1185">Reference proteome</keyword>
<dbReference type="Pfam" id="PF00004">
    <property type="entry name" value="AAA"/>
    <property type="match status" value="1"/>
</dbReference>
<keyword evidence="3" id="KW-0067">ATP-binding</keyword>
<dbReference type="RefSeq" id="WP_183591748.1">
    <property type="nucleotide sequence ID" value="NZ_JACHWR010000001.1"/>
</dbReference>
<gene>
    <name evidence="5" type="ORF">FHU40_001692</name>
</gene>
<dbReference type="PANTHER" id="PTHR23073">
    <property type="entry name" value="26S PROTEASOME REGULATORY SUBUNIT"/>
    <property type="match status" value="1"/>
</dbReference>
<comment type="caution">
    <text evidence="5">The sequence shown here is derived from an EMBL/GenBank/DDBJ whole genome shotgun (WGS) entry which is preliminary data.</text>
</comment>
<evidence type="ECO:0000256" key="1">
    <source>
        <dbReference type="ARBA" id="ARBA00006914"/>
    </source>
</evidence>
<name>A0A7W4VUA0_9ACTN</name>
<dbReference type="GO" id="GO:0005524">
    <property type="term" value="F:ATP binding"/>
    <property type="evidence" value="ECO:0007669"/>
    <property type="project" value="UniProtKB-KW"/>
</dbReference>